<accession>F8Q163</accession>
<gene>
    <name evidence="2" type="ORF">SERLA73DRAFT_28324</name>
</gene>
<dbReference type="HOGENOM" id="CLU_2298391_0_0_1"/>
<dbReference type="AlphaFoldDB" id="F8Q163"/>
<evidence type="ECO:0000313" key="2">
    <source>
        <dbReference type="EMBL" id="EGN98041.1"/>
    </source>
</evidence>
<proteinExistence type="predicted"/>
<name>F8Q163_SERL3</name>
<protein>
    <submittedName>
        <fullName evidence="2">Uncharacterized protein</fullName>
    </submittedName>
</protein>
<feature type="compositionally biased region" description="Basic and acidic residues" evidence="1">
    <location>
        <begin position="76"/>
        <end position="89"/>
    </location>
</feature>
<dbReference type="Proteomes" id="UP000008063">
    <property type="component" value="Unassembled WGS sequence"/>
</dbReference>
<feature type="region of interest" description="Disordered" evidence="1">
    <location>
        <begin position="69"/>
        <end position="89"/>
    </location>
</feature>
<organism evidence="3">
    <name type="scientific">Serpula lacrymans var. lacrymans (strain S7.3)</name>
    <name type="common">Dry rot fungus</name>
    <dbReference type="NCBI Taxonomy" id="936435"/>
    <lineage>
        <taxon>Eukaryota</taxon>
        <taxon>Fungi</taxon>
        <taxon>Dikarya</taxon>
        <taxon>Basidiomycota</taxon>
        <taxon>Agaricomycotina</taxon>
        <taxon>Agaricomycetes</taxon>
        <taxon>Agaricomycetidae</taxon>
        <taxon>Boletales</taxon>
        <taxon>Coniophorineae</taxon>
        <taxon>Serpulaceae</taxon>
        <taxon>Serpula</taxon>
    </lineage>
</organism>
<evidence type="ECO:0000313" key="3">
    <source>
        <dbReference type="Proteomes" id="UP000008063"/>
    </source>
</evidence>
<feature type="non-terminal residue" evidence="2">
    <location>
        <position position="102"/>
    </location>
</feature>
<dbReference type="STRING" id="936435.F8Q163"/>
<dbReference type="OrthoDB" id="10253254at2759"/>
<keyword evidence="3" id="KW-1185">Reference proteome</keyword>
<dbReference type="EMBL" id="GL945481">
    <property type="protein sequence ID" value="EGN98041.1"/>
    <property type="molecule type" value="Genomic_DNA"/>
</dbReference>
<evidence type="ECO:0000256" key="1">
    <source>
        <dbReference type="SAM" id="MobiDB-lite"/>
    </source>
</evidence>
<sequence>MSSDLNRFISDNCLRLFGLADRSIIDFVQASASTSKTPDALFSSLNASGLPNTPDAHSFINELFARVPRKTKHKHSDSSRKQAEKEAKALRSQKYGFLLEDE</sequence>
<dbReference type="OMA" id="RWIGDHA"/>
<reference evidence="3" key="1">
    <citation type="journal article" date="2011" name="Science">
        <title>The plant cell wall-decomposing machinery underlies the functional diversity of forest fungi.</title>
        <authorList>
            <person name="Eastwood D.C."/>
            <person name="Floudas D."/>
            <person name="Binder M."/>
            <person name="Majcherczyk A."/>
            <person name="Schneider P."/>
            <person name="Aerts A."/>
            <person name="Asiegbu F.O."/>
            <person name="Baker S.E."/>
            <person name="Barry K."/>
            <person name="Bendiksby M."/>
            <person name="Blumentritt M."/>
            <person name="Coutinho P.M."/>
            <person name="Cullen D."/>
            <person name="de Vries R.P."/>
            <person name="Gathman A."/>
            <person name="Goodell B."/>
            <person name="Henrissat B."/>
            <person name="Ihrmark K."/>
            <person name="Kauserud H."/>
            <person name="Kohler A."/>
            <person name="LaButti K."/>
            <person name="Lapidus A."/>
            <person name="Lavin J.L."/>
            <person name="Lee Y.-H."/>
            <person name="Lindquist E."/>
            <person name="Lilly W."/>
            <person name="Lucas S."/>
            <person name="Morin E."/>
            <person name="Murat C."/>
            <person name="Oguiza J.A."/>
            <person name="Park J."/>
            <person name="Pisabarro A.G."/>
            <person name="Riley R."/>
            <person name="Rosling A."/>
            <person name="Salamov A."/>
            <person name="Schmidt O."/>
            <person name="Schmutz J."/>
            <person name="Skrede I."/>
            <person name="Stenlid J."/>
            <person name="Wiebenga A."/>
            <person name="Xie X."/>
            <person name="Kuees U."/>
            <person name="Hibbett D.S."/>
            <person name="Hoffmeister D."/>
            <person name="Hoegberg N."/>
            <person name="Martin F."/>
            <person name="Grigoriev I.V."/>
            <person name="Watkinson S.C."/>
        </authorList>
    </citation>
    <scope>NUCLEOTIDE SEQUENCE [LARGE SCALE GENOMIC DNA]</scope>
    <source>
        <strain evidence="3">strain S7.3</strain>
    </source>
</reference>
<dbReference type="InParanoid" id="F8Q163"/>